<proteinExistence type="predicted"/>
<dbReference type="EMBL" id="RXLQ01000019">
    <property type="protein sequence ID" value="RSZ55955.1"/>
    <property type="molecule type" value="Genomic_DNA"/>
</dbReference>
<organism evidence="1 2">
    <name type="scientific">Massilia atriviolacea</name>
    <dbReference type="NCBI Taxonomy" id="2495579"/>
    <lineage>
        <taxon>Bacteria</taxon>
        <taxon>Pseudomonadati</taxon>
        <taxon>Pseudomonadota</taxon>
        <taxon>Betaproteobacteria</taxon>
        <taxon>Burkholderiales</taxon>
        <taxon>Oxalobacteraceae</taxon>
        <taxon>Telluria group</taxon>
        <taxon>Massilia</taxon>
    </lineage>
</organism>
<name>A0A430HEK9_9BURK</name>
<accession>A0A430HEK9</accession>
<protein>
    <recommendedName>
        <fullName evidence="3">Anti-sigma factor</fullName>
    </recommendedName>
</protein>
<gene>
    <name evidence="1" type="ORF">EJB06_26470</name>
</gene>
<comment type="caution">
    <text evidence="1">The sequence shown here is derived from an EMBL/GenBank/DDBJ whole genome shotgun (WGS) entry which is preliminary data.</text>
</comment>
<dbReference type="RefSeq" id="WP_126077034.1">
    <property type="nucleotide sequence ID" value="NZ_CP051166.1"/>
</dbReference>
<sequence length="263" mass="27231">MSFSDEILKAYADGALGDATRQAVEAAVRQDPLLAARVRQLQAQRSNAFAGFGQGGAEGAAQRQAAPPRSAKVVHLHAVRSPRVAAAAPADDTPHTWTWPAWARLGGMLSVAVLAGAGLGYAVQPVPLALADGDGAAMMARGALALALTRQLSGAGGDAAHADPVHADRGYADMPVRIDQSFLSKDGAYCRSFRLANGGGLACRAEGGAWQIALFAAMDGPAAEYRSPGKGMPSAVLAAVNRRADEQLDPIAERAARDRGWTR</sequence>
<evidence type="ECO:0000313" key="1">
    <source>
        <dbReference type="EMBL" id="RSZ55955.1"/>
    </source>
</evidence>
<dbReference type="AlphaFoldDB" id="A0A430HEK9"/>
<reference evidence="1 2" key="1">
    <citation type="submission" date="2018-12" db="EMBL/GenBank/DDBJ databases">
        <authorList>
            <person name="Yang E."/>
        </authorList>
    </citation>
    <scope>NUCLEOTIDE SEQUENCE [LARGE SCALE GENOMIC DNA]</scope>
    <source>
        <strain evidence="1 2">SOD</strain>
    </source>
</reference>
<dbReference type="OrthoDB" id="5702022at2"/>
<evidence type="ECO:0000313" key="2">
    <source>
        <dbReference type="Proteomes" id="UP000278085"/>
    </source>
</evidence>
<evidence type="ECO:0008006" key="3">
    <source>
        <dbReference type="Google" id="ProtNLM"/>
    </source>
</evidence>
<dbReference type="Proteomes" id="UP000278085">
    <property type="component" value="Unassembled WGS sequence"/>
</dbReference>
<keyword evidence="2" id="KW-1185">Reference proteome</keyword>